<reference evidence="1" key="1">
    <citation type="journal article" date="2014" name="Front. Microbiol.">
        <title>High frequency of phylogenetically diverse reductive dehalogenase-homologous genes in deep subseafloor sedimentary metagenomes.</title>
        <authorList>
            <person name="Kawai M."/>
            <person name="Futagami T."/>
            <person name="Toyoda A."/>
            <person name="Takaki Y."/>
            <person name="Nishi S."/>
            <person name="Hori S."/>
            <person name="Arai W."/>
            <person name="Tsubouchi T."/>
            <person name="Morono Y."/>
            <person name="Uchiyama I."/>
            <person name="Ito T."/>
            <person name="Fujiyama A."/>
            <person name="Inagaki F."/>
            <person name="Takami H."/>
        </authorList>
    </citation>
    <scope>NUCLEOTIDE SEQUENCE</scope>
    <source>
        <strain evidence="1">Expedition CK06-06</strain>
    </source>
</reference>
<organism evidence="1">
    <name type="scientific">marine sediment metagenome</name>
    <dbReference type="NCBI Taxonomy" id="412755"/>
    <lineage>
        <taxon>unclassified sequences</taxon>
        <taxon>metagenomes</taxon>
        <taxon>ecological metagenomes</taxon>
    </lineage>
</organism>
<proteinExistence type="predicted"/>
<comment type="caution">
    <text evidence="1">The sequence shown here is derived from an EMBL/GenBank/DDBJ whole genome shotgun (WGS) entry which is preliminary data.</text>
</comment>
<name>X1B786_9ZZZZ</name>
<dbReference type="AlphaFoldDB" id="X1B786"/>
<dbReference type="SUPFAM" id="SSF57783">
    <property type="entry name" value="Zinc beta-ribbon"/>
    <property type="match status" value="1"/>
</dbReference>
<dbReference type="EMBL" id="BART01027300">
    <property type="protein sequence ID" value="GAG91634.1"/>
    <property type="molecule type" value="Genomic_DNA"/>
</dbReference>
<accession>X1B786</accession>
<gene>
    <name evidence="1" type="ORF">S01H4_48427</name>
</gene>
<feature type="non-terminal residue" evidence="1">
    <location>
        <position position="1"/>
    </location>
</feature>
<evidence type="ECO:0000313" key="1">
    <source>
        <dbReference type="EMBL" id="GAG91634.1"/>
    </source>
</evidence>
<sequence>HLLKKNELGHLINGADYYTQLWNESEEMYQKLGGTDCNPISRMCLKATERCSLKSIMAMARIGISHGGFREGLAELFLSYPEAMMKRQDIPKNYVSRTKSQPAQEQSRCKKCGHYDFQYDGYWKEYVCKNCGWTIK</sequence>
<protein>
    <submittedName>
        <fullName evidence="1">Uncharacterized protein</fullName>
    </submittedName>
</protein>